<protein>
    <submittedName>
        <fullName evidence="1">Uncharacterized protein</fullName>
    </submittedName>
</protein>
<evidence type="ECO:0000313" key="1">
    <source>
        <dbReference type="EMBL" id="AVX44607.1"/>
    </source>
</evidence>
<reference evidence="1 2" key="1">
    <citation type="journal article" date="2018" name="Emerg. Microbes Infect.">
        <title>Genomic analysis of oral Campylobacter concisus strains identified a potential bacterial molecular marker associated with active Crohn's disease.</title>
        <authorList>
            <person name="Liu F."/>
            <person name="Ma R."/>
            <person name="Tay C.Y.A."/>
            <person name="Octavia S."/>
            <person name="Lan R."/>
            <person name="Chung H.K.L."/>
            <person name="Riordan S.M."/>
            <person name="Grimm M.C."/>
            <person name="Leong R.W."/>
            <person name="Tanaka M.M."/>
            <person name="Connor S."/>
            <person name="Zhang L."/>
        </authorList>
    </citation>
    <scope>NUCLEOTIDE SEQUENCE [LARGE SCALE GENOMIC DNA]</scope>
    <source>
        <strain evidence="1 2">P2CDO4</strain>
    </source>
</reference>
<proteinExistence type="predicted"/>
<accession>A0A2R4P1P0</accession>
<gene>
    <name evidence="1" type="ORF">CCS77_1546</name>
</gene>
<organism evidence="1 2">
    <name type="scientific">Campylobacter concisus</name>
    <dbReference type="NCBI Taxonomy" id="199"/>
    <lineage>
        <taxon>Bacteria</taxon>
        <taxon>Pseudomonadati</taxon>
        <taxon>Campylobacterota</taxon>
        <taxon>Epsilonproteobacteria</taxon>
        <taxon>Campylobacterales</taxon>
        <taxon>Campylobacteraceae</taxon>
        <taxon>Campylobacter</taxon>
    </lineage>
</organism>
<sequence>MNWQNKFKVSQNEKNFSHLYAFCGVKFGSRRENAKFKDNPKEL</sequence>
<evidence type="ECO:0000313" key="2">
    <source>
        <dbReference type="Proteomes" id="UP000241854"/>
    </source>
</evidence>
<name>A0A2R4P1P0_9BACT</name>
<dbReference type="EMBL" id="CP021642">
    <property type="protein sequence ID" value="AVX44607.1"/>
    <property type="molecule type" value="Genomic_DNA"/>
</dbReference>
<dbReference type="AlphaFoldDB" id="A0A2R4P1P0"/>
<dbReference type="Proteomes" id="UP000241854">
    <property type="component" value="Chromosome"/>
</dbReference>